<dbReference type="InParanoid" id="A0A024GCN4"/>
<accession>A0A024GCN4</accession>
<evidence type="ECO:0000256" key="4">
    <source>
        <dbReference type="ARBA" id="ARBA00022989"/>
    </source>
</evidence>
<evidence type="ECO:0000256" key="3">
    <source>
        <dbReference type="ARBA" id="ARBA00022692"/>
    </source>
</evidence>
<dbReference type="OrthoDB" id="9909019at2759"/>
<keyword evidence="5 7" id="KW-0472">Membrane</keyword>
<dbReference type="GO" id="GO:0005794">
    <property type="term" value="C:Golgi apparatus"/>
    <property type="evidence" value="ECO:0007669"/>
    <property type="project" value="TreeGrafter"/>
</dbReference>
<name>A0A024GCN4_9STRA</name>
<feature type="domain" description="Palmitoyltransferase DHHC" evidence="9">
    <location>
        <begin position="51"/>
        <end position="132"/>
    </location>
</feature>
<evidence type="ECO:0000256" key="5">
    <source>
        <dbReference type="ARBA" id="ARBA00023136"/>
    </source>
</evidence>
<dbReference type="STRING" id="65357.A0A024GCN4"/>
<dbReference type="GO" id="GO:0006612">
    <property type="term" value="P:protein targeting to membrane"/>
    <property type="evidence" value="ECO:0007669"/>
    <property type="project" value="TreeGrafter"/>
</dbReference>
<evidence type="ECO:0000256" key="8">
    <source>
        <dbReference type="SAM" id="MobiDB-lite"/>
    </source>
</evidence>
<dbReference type="EC" id="2.3.1.225" evidence="7"/>
<dbReference type="FunCoup" id="A0A024GCN4">
    <property type="interactions" value="6"/>
</dbReference>
<evidence type="ECO:0000256" key="6">
    <source>
        <dbReference type="ARBA" id="ARBA00023315"/>
    </source>
</evidence>
<dbReference type="PROSITE" id="PS50216">
    <property type="entry name" value="DHHC"/>
    <property type="match status" value="1"/>
</dbReference>
<keyword evidence="3 7" id="KW-0812">Transmembrane</keyword>
<comment type="catalytic activity">
    <reaction evidence="7">
        <text>L-cysteinyl-[protein] + hexadecanoyl-CoA = S-hexadecanoyl-L-cysteinyl-[protein] + CoA</text>
        <dbReference type="Rhea" id="RHEA:36683"/>
        <dbReference type="Rhea" id="RHEA-COMP:10131"/>
        <dbReference type="Rhea" id="RHEA-COMP:11032"/>
        <dbReference type="ChEBI" id="CHEBI:29950"/>
        <dbReference type="ChEBI" id="CHEBI:57287"/>
        <dbReference type="ChEBI" id="CHEBI:57379"/>
        <dbReference type="ChEBI" id="CHEBI:74151"/>
        <dbReference type="EC" id="2.3.1.225"/>
    </reaction>
</comment>
<dbReference type="InterPro" id="IPR001594">
    <property type="entry name" value="Palmitoyltrfase_DHHC"/>
</dbReference>
<reference evidence="10 11" key="1">
    <citation type="submission" date="2012-05" db="EMBL/GenBank/DDBJ databases">
        <title>Recombination and specialization in a pathogen metapopulation.</title>
        <authorList>
            <person name="Gardiner A."/>
            <person name="Kemen E."/>
            <person name="Schultz-Larsen T."/>
            <person name="MacLean D."/>
            <person name="Van Oosterhout C."/>
            <person name="Jones J.D.G."/>
        </authorList>
    </citation>
    <scope>NUCLEOTIDE SEQUENCE [LARGE SCALE GENOMIC DNA]</scope>
    <source>
        <strain evidence="10 11">Ac Nc2</strain>
    </source>
</reference>
<proteinExistence type="inferred from homology"/>
<keyword evidence="2 7" id="KW-0808">Transferase</keyword>
<keyword evidence="4 7" id="KW-1133">Transmembrane helix</keyword>
<evidence type="ECO:0000256" key="7">
    <source>
        <dbReference type="RuleBase" id="RU079119"/>
    </source>
</evidence>
<evidence type="ECO:0000313" key="10">
    <source>
        <dbReference type="EMBL" id="CCI44421.1"/>
    </source>
</evidence>
<comment type="similarity">
    <text evidence="7">Belongs to the DHHC palmitoyltransferase family.</text>
</comment>
<dbReference type="GO" id="GO:0005783">
    <property type="term" value="C:endoplasmic reticulum"/>
    <property type="evidence" value="ECO:0007669"/>
    <property type="project" value="TreeGrafter"/>
</dbReference>
<feature type="transmembrane region" description="Helical" evidence="7">
    <location>
        <begin position="12"/>
        <end position="32"/>
    </location>
</feature>
<evidence type="ECO:0000256" key="2">
    <source>
        <dbReference type="ARBA" id="ARBA00022679"/>
    </source>
</evidence>
<dbReference type="AlphaFoldDB" id="A0A024GCN4"/>
<keyword evidence="6 7" id="KW-0012">Acyltransferase</keyword>
<dbReference type="GO" id="GO:0019706">
    <property type="term" value="F:protein-cysteine S-palmitoyltransferase activity"/>
    <property type="evidence" value="ECO:0007669"/>
    <property type="project" value="UniProtKB-EC"/>
</dbReference>
<dbReference type="Proteomes" id="UP000053237">
    <property type="component" value="Unassembled WGS sequence"/>
</dbReference>
<evidence type="ECO:0000256" key="1">
    <source>
        <dbReference type="ARBA" id="ARBA00004141"/>
    </source>
</evidence>
<evidence type="ECO:0000259" key="9">
    <source>
        <dbReference type="Pfam" id="PF01529"/>
    </source>
</evidence>
<dbReference type="PANTHER" id="PTHR22883">
    <property type="entry name" value="ZINC FINGER DHHC DOMAIN CONTAINING PROTEIN"/>
    <property type="match status" value="1"/>
</dbReference>
<sequence>MDSRFENARIQQIYGIVALGIVLSVYHCTSIDPADNSILRPSQMSTPQPTNENQVYCNVCMHYVQDGSRHCRLCDKCIQVFDHHCKWLNNCIGQKNYFSFSIAILGTSFILSIQLSLSIYVLYKAFAEPQLIQRRAFRHLTTYDYIVRKRKLKLAREREISKARWRWCGNVGPFRKRTADTKIDKSGDAGMAHYSDVSASQKIDEELIEAEVDDELEVISTRSSENRFESSIRTNASSQVVSPQNNIATASLDNPAVSRRGFGRLMGANSIFFSNKCSVETPQQQAGDSETEYVTGLDTPNTCTGIPDDRDSAKQ</sequence>
<protein>
    <recommendedName>
        <fullName evidence="7">Palmitoyltransferase</fullName>
        <ecNumber evidence="7">2.3.1.225</ecNumber>
    </recommendedName>
</protein>
<evidence type="ECO:0000313" key="11">
    <source>
        <dbReference type="Proteomes" id="UP000053237"/>
    </source>
</evidence>
<dbReference type="InterPro" id="IPR039859">
    <property type="entry name" value="PFA4/ZDH16/20/ERF2-like"/>
</dbReference>
<comment type="subcellular location">
    <subcellularLocation>
        <location evidence="1">Membrane</location>
        <topology evidence="1">Multi-pass membrane protein</topology>
    </subcellularLocation>
</comment>
<dbReference type="PANTHER" id="PTHR22883:SF203">
    <property type="entry name" value="PALMITOYLTRANSFERASE"/>
    <property type="match status" value="1"/>
</dbReference>
<comment type="caution">
    <text evidence="10">The sequence shown here is derived from an EMBL/GenBank/DDBJ whole genome shotgun (WGS) entry which is preliminary data.</text>
</comment>
<keyword evidence="11" id="KW-1185">Reference proteome</keyword>
<dbReference type="EMBL" id="CAIX01000070">
    <property type="protein sequence ID" value="CCI44421.1"/>
    <property type="molecule type" value="Genomic_DNA"/>
</dbReference>
<organism evidence="10 11">
    <name type="scientific">Albugo candida</name>
    <dbReference type="NCBI Taxonomy" id="65357"/>
    <lineage>
        <taxon>Eukaryota</taxon>
        <taxon>Sar</taxon>
        <taxon>Stramenopiles</taxon>
        <taxon>Oomycota</taxon>
        <taxon>Peronosporomycetes</taxon>
        <taxon>Albuginales</taxon>
        <taxon>Albuginaceae</taxon>
        <taxon>Albugo</taxon>
    </lineage>
</organism>
<feature type="region of interest" description="Disordered" evidence="8">
    <location>
        <begin position="282"/>
        <end position="315"/>
    </location>
</feature>
<comment type="domain">
    <text evidence="7">The DHHC domain is required for palmitoyltransferase activity.</text>
</comment>
<dbReference type="Pfam" id="PF01529">
    <property type="entry name" value="DHHC"/>
    <property type="match status" value="1"/>
</dbReference>
<dbReference type="GO" id="GO:0016020">
    <property type="term" value="C:membrane"/>
    <property type="evidence" value="ECO:0007669"/>
    <property type="project" value="UniProtKB-SubCell"/>
</dbReference>
<feature type="transmembrane region" description="Helical" evidence="7">
    <location>
        <begin position="97"/>
        <end position="123"/>
    </location>
</feature>
<gene>
    <name evidence="10" type="ORF">BN9_052300</name>
</gene>